<name>A0ABY4E310_9NEIS</name>
<evidence type="ECO:0008006" key="4">
    <source>
        <dbReference type="Google" id="ProtNLM"/>
    </source>
</evidence>
<keyword evidence="3" id="KW-1185">Reference proteome</keyword>
<organism evidence="2 3">
    <name type="scientific">Vitreoscilla massiliensis</name>
    <dbReference type="NCBI Taxonomy" id="1689272"/>
    <lineage>
        <taxon>Bacteria</taxon>
        <taxon>Pseudomonadati</taxon>
        <taxon>Pseudomonadota</taxon>
        <taxon>Betaproteobacteria</taxon>
        <taxon>Neisseriales</taxon>
        <taxon>Neisseriaceae</taxon>
        <taxon>Vitreoscilla</taxon>
    </lineage>
</organism>
<dbReference type="EMBL" id="CP091511">
    <property type="protein sequence ID" value="UOO88698.1"/>
    <property type="molecule type" value="Genomic_DNA"/>
</dbReference>
<accession>A0ABY4E310</accession>
<feature type="signal peptide" evidence="1">
    <location>
        <begin position="1"/>
        <end position="22"/>
    </location>
</feature>
<dbReference type="Proteomes" id="UP000832011">
    <property type="component" value="Chromosome"/>
</dbReference>
<protein>
    <recommendedName>
        <fullName evidence="4">Lipoprotein</fullName>
    </recommendedName>
</protein>
<feature type="chain" id="PRO_5046368001" description="Lipoprotein" evidence="1">
    <location>
        <begin position="23"/>
        <end position="247"/>
    </location>
</feature>
<sequence>MKHTAKLLLILLACALSGCASLYVRHDMNGGDVAADYQYQVLLEGTLLAVARPKTPLPEYADAWVLVGKAHSYLMLPQGKPAGFLNQLWQSVDMRYVRLNGQYSRDGLGAVLMAARPQQQQWFEQVRLNYRKPLSQVTPRERQSLQDLGFYCNELVSAGVYDCSVGINVEYLPISAAKFSGKTVHRLPQPHTFKVVLRSEKNPNASAASWQQQLLQPLALVVDVVTLPVQIIGGAVVQGVGSGQSGK</sequence>
<proteinExistence type="predicted"/>
<dbReference type="PROSITE" id="PS51257">
    <property type="entry name" value="PROKAR_LIPOPROTEIN"/>
    <property type="match status" value="1"/>
</dbReference>
<keyword evidence="1" id="KW-0732">Signal</keyword>
<evidence type="ECO:0000313" key="2">
    <source>
        <dbReference type="EMBL" id="UOO88698.1"/>
    </source>
</evidence>
<gene>
    <name evidence="2" type="ORF">LVJ82_14700</name>
</gene>
<reference evidence="2 3" key="1">
    <citation type="journal article" date="2022" name="Res Sq">
        <title>Evolution of multicellular longitudinally dividing oral cavity symbionts (Neisseriaceae).</title>
        <authorList>
            <person name="Nyongesa S."/>
            <person name="Weber P."/>
            <person name="Bernet E."/>
            <person name="Pullido F."/>
            <person name="Nieckarz M."/>
            <person name="Delaby M."/>
            <person name="Nieves C."/>
            <person name="Viehboeck T."/>
            <person name="Krause N."/>
            <person name="Rivera-Millot A."/>
            <person name="Nakamura A."/>
            <person name="Vischer N."/>
            <person name="VanNieuwenhze M."/>
            <person name="Brun Y."/>
            <person name="Cava F."/>
            <person name="Bulgheresi S."/>
            <person name="Veyrier F."/>
        </authorList>
    </citation>
    <scope>NUCLEOTIDE SEQUENCE [LARGE SCALE GENOMIC DNA]</scope>
    <source>
        <strain evidence="2 3">SN4</strain>
    </source>
</reference>
<evidence type="ECO:0000313" key="3">
    <source>
        <dbReference type="Proteomes" id="UP000832011"/>
    </source>
</evidence>
<dbReference type="RefSeq" id="WP_058357611.1">
    <property type="nucleotide sequence ID" value="NZ_CABKVG010000010.1"/>
</dbReference>
<evidence type="ECO:0000256" key="1">
    <source>
        <dbReference type="SAM" id="SignalP"/>
    </source>
</evidence>